<dbReference type="Proteomes" id="UP000187203">
    <property type="component" value="Unassembled WGS sequence"/>
</dbReference>
<comment type="caution">
    <text evidence="2">The sequence shown here is derived from an EMBL/GenBank/DDBJ whole genome shotgun (WGS) entry which is preliminary data.</text>
</comment>
<evidence type="ECO:0000313" key="3">
    <source>
        <dbReference type="Proteomes" id="UP000187203"/>
    </source>
</evidence>
<feature type="region of interest" description="Disordered" evidence="1">
    <location>
        <begin position="186"/>
        <end position="207"/>
    </location>
</feature>
<gene>
    <name evidence="2" type="ORF">COLO4_02066</name>
</gene>
<protein>
    <submittedName>
        <fullName evidence="2">Uncharacterized protein</fullName>
    </submittedName>
</protein>
<organism evidence="2 3">
    <name type="scientific">Corchorus olitorius</name>
    <dbReference type="NCBI Taxonomy" id="93759"/>
    <lineage>
        <taxon>Eukaryota</taxon>
        <taxon>Viridiplantae</taxon>
        <taxon>Streptophyta</taxon>
        <taxon>Embryophyta</taxon>
        <taxon>Tracheophyta</taxon>
        <taxon>Spermatophyta</taxon>
        <taxon>Magnoliopsida</taxon>
        <taxon>eudicotyledons</taxon>
        <taxon>Gunneridae</taxon>
        <taxon>Pentapetalae</taxon>
        <taxon>rosids</taxon>
        <taxon>malvids</taxon>
        <taxon>Malvales</taxon>
        <taxon>Malvaceae</taxon>
        <taxon>Grewioideae</taxon>
        <taxon>Apeibeae</taxon>
        <taxon>Corchorus</taxon>
    </lineage>
</organism>
<proteinExistence type="predicted"/>
<feature type="non-terminal residue" evidence="2">
    <location>
        <position position="1"/>
    </location>
</feature>
<sequence length="394" mass="44120">LELAQLLRREGGAVHQRARLGWCGDQPLHLVDEDARLRLGIHPQDRGGVQLHEPRRLHERRQGVLATRDSGAELRDEELQVPLSDVRVGDGRALRRHVDHVAGHAEESGRLAVADFLLLEEAHVRCRRAAGLELPVVAGDEHVATLDGHLESRLDGVRLGRGERLVYVPEMPVRNHPVIGEPLRSELGSRRPQAERPRRVCDGGEADGEARDDVLPLVPDIPALVLLALDGVADDALFDVYGHVLVRDEVDAARLTGTVDLRDEAVAVARPVEVDLRRVHPLAHAHLVTGWGDEDRRLRHLDLQPTDLAIRVDRERRHQTRAQVDRRPHSRLTQGRRGVHRLALEPRGARRQQLTRRRTLRPAEEQAHRPPPRRPMRTAIAAMPRPATMNAAGT</sequence>
<evidence type="ECO:0000313" key="2">
    <source>
        <dbReference type="EMBL" id="OMP13214.1"/>
    </source>
</evidence>
<name>A0A1R3L1J8_9ROSI</name>
<evidence type="ECO:0000256" key="1">
    <source>
        <dbReference type="SAM" id="MobiDB-lite"/>
    </source>
</evidence>
<feature type="region of interest" description="Disordered" evidence="1">
    <location>
        <begin position="318"/>
        <end position="394"/>
    </location>
</feature>
<feature type="compositionally biased region" description="Basic residues" evidence="1">
    <location>
        <begin position="349"/>
        <end position="360"/>
    </location>
</feature>
<dbReference type="EMBL" id="AWUE01004841">
    <property type="protein sequence ID" value="OMP13214.1"/>
    <property type="molecule type" value="Genomic_DNA"/>
</dbReference>
<dbReference type="AlphaFoldDB" id="A0A1R3L1J8"/>
<reference evidence="3" key="1">
    <citation type="submission" date="2013-09" db="EMBL/GenBank/DDBJ databases">
        <title>Corchorus olitorius genome sequencing.</title>
        <authorList>
            <person name="Alam M."/>
            <person name="Haque M.S."/>
            <person name="Islam M.S."/>
            <person name="Emdad E.M."/>
            <person name="Islam M.M."/>
            <person name="Ahmed B."/>
            <person name="Halim A."/>
            <person name="Hossen Q.M.M."/>
            <person name="Hossain M.Z."/>
            <person name="Ahmed R."/>
            <person name="Khan M.M."/>
            <person name="Islam R."/>
            <person name="Rashid M.M."/>
            <person name="Khan S.A."/>
            <person name="Rahman M.S."/>
            <person name="Alam M."/>
            <person name="Yahiya A.S."/>
            <person name="Khan M.S."/>
            <person name="Azam M.S."/>
            <person name="Haque T."/>
            <person name="Lashkar M.Z.H."/>
            <person name="Akhand A.I."/>
            <person name="Morshed G."/>
            <person name="Roy S."/>
            <person name="Uddin K.S."/>
            <person name="Rabeya T."/>
            <person name="Hossain A.S."/>
            <person name="Chowdhury A."/>
            <person name="Snigdha A.R."/>
            <person name="Mortoza M.S."/>
            <person name="Matin S.A."/>
            <person name="Hoque S.M.E."/>
            <person name="Islam M.K."/>
            <person name="Roy D.K."/>
            <person name="Haider R."/>
            <person name="Moosa M.M."/>
            <person name="Elias S.M."/>
            <person name="Hasan A.M."/>
            <person name="Jahan S."/>
            <person name="Shafiuddin M."/>
            <person name="Mahmood N."/>
            <person name="Shommy N.S."/>
        </authorList>
    </citation>
    <scope>NUCLEOTIDE SEQUENCE [LARGE SCALE GENOMIC DNA]</scope>
    <source>
        <strain evidence="3">cv. O-4</strain>
    </source>
</reference>
<accession>A0A1R3L1J8</accession>
<keyword evidence="3" id="KW-1185">Reference proteome</keyword>